<reference evidence="4 5" key="1">
    <citation type="journal article" date="2012" name="J. Bacteriol.">
        <title>Complete Genome Sequence of Providencia stuartii Clinical Isolate MRSN 2154.</title>
        <authorList>
            <person name="Clifford R.J."/>
            <person name="Hang J."/>
            <person name="Riley M.C."/>
            <person name="Onmus-Leone F."/>
            <person name="Kuschner R.A."/>
            <person name="Lesho E.P."/>
            <person name="Waterman P.E."/>
        </authorList>
    </citation>
    <scope>NUCLEOTIDE SEQUENCE [LARGE SCALE GENOMIC DNA]</scope>
    <source>
        <strain evidence="4 5">MRSN 2154</strain>
    </source>
</reference>
<dbReference type="InterPro" id="IPR005025">
    <property type="entry name" value="FMN_Rdtase-like_dom"/>
</dbReference>
<reference evidence="5" key="2">
    <citation type="submission" date="2012-04" db="EMBL/GenBank/DDBJ databases">
        <title>Complete genome sequence of Providencia stuartii clinical isolate MRSN 2154.</title>
        <authorList>
            <person name="Clifford R.J."/>
            <person name="Hang J."/>
            <person name="Riley M.C."/>
            <person name="Onmus-Leone F."/>
            <person name="Kuschner R.A."/>
            <person name="Lesho E.P."/>
            <person name="Waterman P.E."/>
        </authorList>
    </citation>
    <scope>NUCLEOTIDE SEQUENCE [LARGE SCALE GENOMIC DNA]</scope>
    <source>
        <strain evidence="5">MRSN 2154</strain>
    </source>
</reference>
<organism evidence="4 5">
    <name type="scientific">Providencia stuartii (strain MRSN 2154)</name>
    <dbReference type="NCBI Taxonomy" id="1157951"/>
    <lineage>
        <taxon>Bacteria</taxon>
        <taxon>Pseudomonadati</taxon>
        <taxon>Pseudomonadota</taxon>
        <taxon>Gammaproteobacteria</taxon>
        <taxon>Enterobacterales</taxon>
        <taxon>Morganellaceae</taxon>
        <taxon>Providencia</taxon>
    </lineage>
</organism>
<dbReference type="GO" id="GO:0016491">
    <property type="term" value="F:oxidoreductase activity"/>
    <property type="evidence" value="ECO:0007669"/>
    <property type="project" value="InterPro"/>
</dbReference>
<protein>
    <submittedName>
        <fullName evidence="4">Chromate reductase</fullName>
    </submittedName>
</protein>
<dbReference type="InterPro" id="IPR029039">
    <property type="entry name" value="Flavoprotein-like_sf"/>
</dbReference>
<dbReference type="PANTHER" id="PTHR30543">
    <property type="entry name" value="CHROMATE REDUCTASE"/>
    <property type="match status" value="1"/>
</dbReference>
<comment type="cofactor">
    <cofactor evidence="1">
        <name>FMN</name>
        <dbReference type="ChEBI" id="CHEBI:58210"/>
    </cofactor>
</comment>
<dbReference type="GO" id="GO:0010181">
    <property type="term" value="F:FMN binding"/>
    <property type="evidence" value="ECO:0007669"/>
    <property type="project" value="TreeGrafter"/>
</dbReference>
<dbReference type="RefSeq" id="WP_014657410.1">
    <property type="nucleotide sequence ID" value="NC_017731.1"/>
</dbReference>
<evidence type="ECO:0000256" key="1">
    <source>
        <dbReference type="ARBA" id="ARBA00001917"/>
    </source>
</evidence>
<dbReference type="EMBL" id="CP003488">
    <property type="protein sequence ID" value="AFH94421.1"/>
    <property type="molecule type" value="Genomic_DNA"/>
</dbReference>
<evidence type="ECO:0000313" key="5">
    <source>
        <dbReference type="Proteomes" id="UP000005012"/>
    </source>
</evidence>
<evidence type="ECO:0000259" key="3">
    <source>
        <dbReference type="Pfam" id="PF03358"/>
    </source>
</evidence>
<evidence type="ECO:0000313" key="4">
    <source>
        <dbReference type="EMBL" id="AFH94421.1"/>
    </source>
</evidence>
<dbReference type="OrthoDB" id="9812295at2"/>
<dbReference type="HOGENOM" id="CLU_055322_4_2_6"/>
<dbReference type="Gene3D" id="3.40.50.360">
    <property type="match status" value="1"/>
</dbReference>
<dbReference type="GeneID" id="93520822"/>
<keyword evidence="2" id="KW-0285">Flavoprotein</keyword>
<sequence>MSNQYKIGVIVGSLRTNSYNRQVAEALVKLFPDHFTFNFLDISKLPLYNQDADKQLPSVVANFKSQIAECDGIIFVTPEYNRSIPGVLKNAIDHASRPAGNNSWNGKPAGILGVSTGNISTAIAQQHLRVCLASLNMPTMNQPECYLKWFEGMVDEQHNFAPKSQAFIQAWVDTYCQFVIRNVAN</sequence>
<dbReference type="SUPFAM" id="SSF52218">
    <property type="entry name" value="Flavoproteins"/>
    <property type="match status" value="1"/>
</dbReference>
<feature type="domain" description="NADPH-dependent FMN reductase-like" evidence="3">
    <location>
        <begin position="6"/>
        <end position="145"/>
    </location>
</feature>
<gene>
    <name evidence="4" type="ordered locus">S70_12890</name>
</gene>
<dbReference type="KEGG" id="psi:S70_12890"/>
<dbReference type="Pfam" id="PF03358">
    <property type="entry name" value="FMN_red"/>
    <property type="match status" value="1"/>
</dbReference>
<dbReference type="Proteomes" id="UP000005012">
    <property type="component" value="Chromosome"/>
</dbReference>
<dbReference type="AlphaFoldDB" id="A0A140NNE7"/>
<name>A0A140NNE7_PROSM</name>
<dbReference type="PATRIC" id="fig|1157951.4.peg.2600"/>
<dbReference type="PANTHER" id="PTHR30543:SF21">
    <property type="entry name" value="NAD(P)H-DEPENDENT FMN REDUCTASE LOT6"/>
    <property type="match status" value="1"/>
</dbReference>
<evidence type="ECO:0000256" key="2">
    <source>
        <dbReference type="ARBA" id="ARBA00022643"/>
    </source>
</evidence>
<accession>A0A140NNE7</accession>
<keyword evidence="2" id="KW-0288">FMN</keyword>
<dbReference type="InterPro" id="IPR050712">
    <property type="entry name" value="NAD(P)H-dep_reductase"/>
</dbReference>
<dbReference type="GO" id="GO:0005829">
    <property type="term" value="C:cytosol"/>
    <property type="evidence" value="ECO:0007669"/>
    <property type="project" value="TreeGrafter"/>
</dbReference>
<proteinExistence type="predicted"/>